<dbReference type="PROSITE" id="PS50893">
    <property type="entry name" value="ABC_TRANSPORTER_2"/>
    <property type="match status" value="1"/>
</dbReference>
<keyword evidence="9" id="KW-0238">DNA-binding</keyword>
<dbReference type="EMBL" id="JBHSSG010000022">
    <property type="protein sequence ID" value="MFC6179647.1"/>
    <property type="molecule type" value="Genomic_DNA"/>
</dbReference>
<evidence type="ECO:0000256" key="11">
    <source>
        <dbReference type="ARBA" id="ARBA00038000"/>
    </source>
</evidence>
<sequence length="254" mass="28156">VSDQDYIDLSQDSVGLNIRSTPVTYLNILNPLRKLFSKANNGVSPQLFSYNGKGACPRCKGKGVMITEMAFMDPIVQECELCHGKRYSQEALQYTYHGKDISEVLNLSINDTLEFFKDVPDIYKKVSLLHQVGLGYLNLSQSMTTLSGGEVQRVKLAMELNHTGRIYFLDEPTTGLHLQDTQQLIDLFEGLVDKGNTLILIEHNLKLISRADWLVDMGPDAGKFGGQVCFEGHPKDSLNDKNSRTGAALAAIIS</sequence>
<keyword evidence="3" id="KW-0677">Repeat</keyword>
<keyword evidence="5" id="KW-0227">DNA damage</keyword>
<dbReference type="PANTHER" id="PTHR43152:SF3">
    <property type="entry name" value="UVRABC SYSTEM PROTEIN A"/>
    <property type="match status" value="1"/>
</dbReference>
<name>A0ABW1RVX7_9LACO</name>
<dbReference type="SUPFAM" id="SSF52540">
    <property type="entry name" value="P-loop containing nucleoside triphosphate hydrolases"/>
    <property type="match status" value="1"/>
</dbReference>
<proteinExistence type="inferred from homology"/>
<accession>A0ABW1RVX7</accession>
<evidence type="ECO:0000259" key="14">
    <source>
        <dbReference type="PROSITE" id="PS50893"/>
    </source>
</evidence>
<comment type="caution">
    <text evidence="15">The sequence shown here is derived from an EMBL/GenBank/DDBJ whole genome shotgun (WGS) entry which is preliminary data.</text>
</comment>
<comment type="similarity">
    <text evidence="11">Belongs to the ABC transporter superfamily. UvrA family.</text>
</comment>
<feature type="non-terminal residue" evidence="15">
    <location>
        <position position="1"/>
    </location>
</feature>
<dbReference type="InterPro" id="IPR003439">
    <property type="entry name" value="ABC_transporter-like_ATP-bd"/>
</dbReference>
<gene>
    <name evidence="15" type="ORF">ACFQGR_09760</name>
</gene>
<dbReference type="Gene3D" id="1.20.1580.10">
    <property type="entry name" value="ABC transporter ATPase like domain"/>
    <property type="match status" value="1"/>
</dbReference>
<evidence type="ECO:0000256" key="2">
    <source>
        <dbReference type="ARBA" id="ARBA00022490"/>
    </source>
</evidence>
<comment type="subcellular location">
    <subcellularLocation>
        <location evidence="1">Cytoplasm</location>
    </subcellularLocation>
</comment>
<reference evidence="16" key="1">
    <citation type="journal article" date="2019" name="Int. J. Syst. Evol. Microbiol.">
        <title>The Global Catalogue of Microorganisms (GCM) 10K type strain sequencing project: providing services to taxonomists for standard genome sequencing and annotation.</title>
        <authorList>
            <consortium name="The Broad Institute Genomics Platform"/>
            <consortium name="The Broad Institute Genome Sequencing Center for Infectious Disease"/>
            <person name="Wu L."/>
            <person name="Ma J."/>
        </authorList>
    </citation>
    <scope>NUCLEOTIDE SEQUENCE [LARGE SCALE GENOMIC DNA]</scope>
    <source>
        <strain evidence="16">CCM 8924</strain>
    </source>
</reference>
<evidence type="ECO:0000256" key="1">
    <source>
        <dbReference type="ARBA" id="ARBA00004496"/>
    </source>
</evidence>
<dbReference type="Proteomes" id="UP001596158">
    <property type="component" value="Unassembled WGS sequence"/>
</dbReference>
<evidence type="ECO:0000256" key="8">
    <source>
        <dbReference type="ARBA" id="ARBA00022881"/>
    </source>
</evidence>
<evidence type="ECO:0000256" key="7">
    <source>
        <dbReference type="ARBA" id="ARBA00022840"/>
    </source>
</evidence>
<evidence type="ECO:0000313" key="16">
    <source>
        <dbReference type="Proteomes" id="UP001596158"/>
    </source>
</evidence>
<evidence type="ECO:0000256" key="3">
    <source>
        <dbReference type="ARBA" id="ARBA00022737"/>
    </source>
</evidence>
<keyword evidence="7 15" id="KW-0067">ATP-binding</keyword>
<protein>
    <recommendedName>
        <fullName evidence="12">UvrABC system protein A</fullName>
    </recommendedName>
    <alternativeName>
        <fullName evidence="13">Excinuclease ABC subunit A</fullName>
    </alternativeName>
</protein>
<dbReference type="Pfam" id="PF00005">
    <property type="entry name" value="ABC_tran"/>
    <property type="match status" value="1"/>
</dbReference>
<keyword evidence="2" id="KW-0963">Cytoplasm</keyword>
<keyword evidence="6" id="KW-0228">DNA excision</keyword>
<keyword evidence="4" id="KW-0547">Nucleotide-binding</keyword>
<dbReference type="GO" id="GO:0005524">
    <property type="term" value="F:ATP binding"/>
    <property type="evidence" value="ECO:0007669"/>
    <property type="project" value="UniProtKB-KW"/>
</dbReference>
<evidence type="ECO:0000256" key="5">
    <source>
        <dbReference type="ARBA" id="ARBA00022763"/>
    </source>
</evidence>
<evidence type="ECO:0000256" key="9">
    <source>
        <dbReference type="ARBA" id="ARBA00023125"/>
    </source>
</evidence>
<evidence type="ECO:0000313" key="15">
    <source>
        <dbReference type="EMBL" id="MFC6179647.1"/>
    </source>
</evidence>
<evidence type="ECO:0000256" key="12">
    <source>
        <dbReference type="ARBA" id="ARBA00039316"/>
    </source>
</evidence>
<evidence type="ECO:0000256" key="6">
    <source>
        <dbReference type="ARBA" id="ARBA00022769"/>
    </source>
</evidence>
<evidence type="ECO:0000256" key="10">
    <source>
        <dbReference type="ARBA" id="ARBA00023204"/>
    </source>
</evidence>
<dbReference type="PANTHER" id="PTHR43152">
    <property type="entry name" value="UVRABC SYSTEM PROTEIN A"/>
    <property type="match status" value="1"/>
</dbReference>
<evidence type="ECO:0000256" key="13">
    <source>
        <dbReference type="ARBA" id="ARBA00042156"/>
    </source>
</evidence>
<keyword evidence="8" id="KW-0267">Excision nuclease</keyword>
<organism evidence="15 16">
    <name type="scientific">Weissella sagaensis</name>
    <dbReference type="NCBI Taxonomy" id="2559928"/>
    <lineage>
        <taxon>Bacteria</taxon>
        <taxon>Bacillati</taxon>
        <taxon>Bacillota</taxon>
        <taxon>Bacilli</taxon>
        <taxon>Lactobacillales</taxon>
        <taxon>Lactobacillaceae</taxon>
        <taxon>Weissella</taxon>
    </lineage>
</organism>
<dbReference type="Gene3D" id="3.40.50.300">
    <property type="entry name" value="P-loop containing nucleotide triphosphate hydrolases"/>
    <property type="match status" value="1"/>
</dbReference>
<keyword evidence="16" id="KW-1185">Reference proteome</keyword>
<dbReference type="InterPro" id="IPR027417">
    <property type="entry name" value="P-loop_NTPase"/>
</dbReference>
<evidence type="ECO:0000256" key="4">
    <source>
        <dbReference type="ARBA" id="ARBA00022741"/>
    </source>
</evidence>
<feature type="domain" description="ABC transporter" evidence="14">
    <location>
        <begin position="16"/>
        <end position="250"/>
    </location>
</feature>
<keyword evidence="10" id="KW-0234">DNA repair</keyword>
<dbReference type="RefSeq" id="WP_386109939.1">
    <property type="nucleotide sequence ID" value="NZ_JBHSSG010000022.1"/>
</dbReference>